<dbReference type="PANTHER" id="PTHR10173:SF52">
    <property type="entry name" value="METHIONINE-R-SULFOXIDE REDUCTASE B1"/>
    <property type="match status" value="1"/>
</dbReference>
<dbReference type="InterPro" id="IPR002579">
    <property type="entry name" value="Met_Sox_Rdtase_MsrB_dom"/>
</dbReference>
<proteinExistence type="inferred from homology"/>
<dbReference type="PATRIC" id="fig|652.5.peg.40"/>
<dbReference type="GO" id="GO:0030091">
    <property type="term" value="P:protein repair"/>
    <property type="evidence" value="ECO:0007669"/>
    <property type="project" value="InterPro"/>
</dbReference>
<dbReference type="SUPFAM" id="SSF51316">
    <property type="entry name" value="Mss4-like"/>
    <property type="match status" value="1"/>
</dbReference>
<accession>A0A0S2SLQ2</accession>
<organism evidence="6 7">
    <name type="scientific">Aeromonas schubertii</name>
    <dbReference type="NCBI Taxonomy" id="652"/>
    <lineage>
        <taxon>Bacteria</taxon>
        <taxon>Pseudomonadati</taxon>
        <taxon>Pseudomonadota</taxon>
        <taxon>Gammaproteobacteria</taxon>
        <taxon>Aeromonadales</taxon>
        <taxon>Aeromonadaceae</taxon>
        <taxon>Aeromonas</taxon>
    </lineage>
</organism>
<evidence type="ECO:0000256" key="2">
    <source>
        <dbReference type="ARBA" id="ARBA00012499"/>
    </source>
</evidence>
<feature type="domain" description="MsrB" evidence="5">
    <location>
        <begin position="28"/>
        <end position="144"/>
    </location>
</feature>
<comment type="catalytic activity">
    <reaction evidence="4">
        <text>L-methionyl-[protein] + [thioredoxin]-disulfide + H2O = L-methionyl-(R)-S-oxide-[protein] + [thioredoxin]-dithiol</text>
        <dbReference type="Rhea" id="RHEA:24164"/>
        <dbReference type="Rhea" id="RHEA-COMP:10698"/>
        <dbReference type="Rhea" id="RHEA-COMP:10700"/>
        <dbReference type="Rhea" id="RHEA-COMP:12313"/>
        <dbReference type="Rhea" id="RHEA-COMP:12314"/>
        <dbReference type="ChEBI" id="CHEBI:15377"/>
        <dbReference type="ChEBI" id="CHEBI:16044"/>
        <dbReference type="ChEBI" id="CHEBI:29950"/>
        <dbReference type="ChEBI" id="CHEBI:45764"/>
        <dbReference type="ChEBI" id="CHEBI:50058"/>
        <dbReference type="EC" id="1.8.4.12"/>
    </reaction>
</comment>
<dbReference type="EMBL" id="CP013067">
    <property type="protein sequence ID" value="ALP42548.1"/>
    <property type="molecule type" value="Genomic_DNA"/>
</dbReference>
<evidence type="ECO:0000256" key="4">
    <source>
        <dbReference type="ARBA" id="ARBA00048488"/>
    </source>
</evidence>
<evidence type="ECO:0000256" key="1">
    <source>
        <dbReference type="ARBA" id="ARBA00007174"/>
    </source>
</evidence>
<reference evidence="7" key="1">
    <citation type="submission" date="2015-10" db="EMBL/GenBank/DDBJ databases">
        <title>Complete Genome Sequence of Aeromonas schubertii strain WL1483.</title>
        <authorList>
            <person name="Liu L."/>
        </authorList>
    </citation>
    <scope>NUCLEOTIDE SEQUENCE [LARGE SCALE GENOMIC DNA]</scope>
    <source>
        <strain evidence="7">WL1483</strain>
    </source>
</reference>
<dbReference type="InterPro" id="IPR028427">
    <property type="entry name" value="Met_Sox_Rdtase_MsrB"/>
</dbReference>
<dbReference type="AlphaFoldDB" id="A0A0S2SLQ2"/>
<dbReference type="KEGG" id="asr:WL1483_3129"/>
<dbReference type="PROSITE" id="PS51790">
    <property type="entry name" value="MSRB"/>
    <property type="match status" value="1"/>
</dbReference>
<dbReference type="InterPro" id="IPR011057">
    <property type="entry name" value="Mss4-like_sf"/>
</dbReference>
<keyword evidence="3" id="KW-0560">Oxidoreductase</keyword>
<evidence type="ECO:0000256" key="3">
    <source>
        <dbReference type="ARBA" id="ARBA00023002"/>
    </source>
</evidence>
<dbReference type="GO" id="GO:0033743">
    <property type="term" value="F:peptide-methionine (R)-S-oxide reductase activity"/>
    <property type="evidence" value="ECO:0007669"/>
    <property type="project" value="UniProtKB-EC"/>
</dbReference>
<evidence type="ECO:0000313" key="6">
    <source>
        <dbReference type="EMBL" id="ALP42548.1"/>
    </source>
</evidence>
<gene>
    <name evidence="6" type="primary">msrB</name>
    <name evidence="6" type="ORF">WL1483_3129</name>
</gene>
<protein>
    <recommendedName>
        <fullName evidence="2">peptide-methionine (R)-S-oxide reductase</fullName>
        <ecNumber evidence="2">1.8.4.12</ecNumber>
    </recommendedName>
</protein>
<dbReference type="NCBIfam" id="TIGR00357">
    <property type="entry name" value="peptide-methionine (R)-S-oxide reductase MsrB"/>
    <property type="match status" value="1"/>
</dbReference>
<dbReference type="GO" id="GO:0005737">
    <property type="term" value="C:cytoplasm"/>
    <property type="evidence" value="ECO:0007669"/>
    <property type="project" value="TreeGrafter"/>
</dbReference>
<dbReference type="GO" id="GO:0006979">
    <property type="term" value="P:response to oxidative stress"/>
    <property type="evidence" value="ECO:0007669"/>
    <property type="project" value="InterPro"/>
</dbReference>
<evidence type="ECO:0000259" key="5">
    <source>
        <dbReference type="PROSITE" id="PS51790"/>
    </source>
</evidence>
<dbReference type="Gene3D" id="2.170.150.20">
    <property type="entry name" value="Peptide methionine sulfoxide reductase"/>
    <property type="match status" value="1"/>
</dbReference>
<dbReference type="Proteomes" id="UP000058114">
    <property type="component" value="Chromosome"/>
</dbReference>
<comment type="similarity">
    <text evidence="1">Belongs to the MsrB Met sulfoxide reductase family.</text>
</comment>
<reference evidence="6 7" key="2">
    <citation type="journal article" date="2016" name="Genome Announc.">
        <title>Complete Genome Sequence of the Highly Virulent Aeromonas schubertii Strain WL1483, Isolated from Diseased Snakehead Fish (Channa argus) in China.</title>
        <authorList>
            <person name="Liu L."/>
            <person name="Li N."/>
            <person name="Zhang D."/>
            <person name="Fu X."/>
            <person name="Shi C."/>
            <person name="Lin Q."/>
            <person name="Hao G."/>
        </authorList>
    </citation>
    <scope>NUCLEOTIDE SEQUENCE [LARGE SCALE GENOMIC DNA]</scope>
    <source>
        <strain evidence="6 7">WL1483</strain>
    </source>
</reference>
<name>A0A0S2SLQ2_9GAMM</name>
<dbReference type="EC" id="1.8.4.12" evidence="2"/>
<dbReference type="Pfam" id="PF01641">
    <property type="entry name" value="SelR"/>
    <property type="match status" value="1"/>
</dbReference>
<dbReference type="RefSeq" id="WP_060583270.1">
    <property type="nucleotide sequence ID" value="NZ_CP013067.1"/>
</dbReference>
<dbReference type="PANTHER" id="PTHR10173">
    <property type="entry name" value="METHIONINE SULFOXIDE REDUCTASE"/>
    <property type="match status" value="1"/>
</dbReference>
<sequence>MSHPDWHQVLHWANQGNPRPPARVEHSDQEWRAILTPEQYRITREKGTERPHSSAMCSLFEPVCCDTPLFDAGNKFESHSGWPSFTRPLQEGVVAYHQDRSHGMHRIEVTCQVCDAHLGHVFPDGPPPSGLRYCINAVALNRAD</sequence>
<evidence type="ECO:0000313" key="7">
    <source>
        <dbReference type="Proteomes" id="UP000058114"/>
    </source>
</evidence>